<sequence length="253" mass="27874">MATAAQAARAVRVQETAKRSVSIAVSPPPVTLTERRSILQLLEKHGPVEHFRAIPGKDASFVSLMRDAAAVTKVTTSSPYRVIVQTPTKSTTPANEKRKASAGGFGTLLNVIESRHTFKQDNQEDAEREFTVEVSPSPDYRHQLSAKSTLSRPWPDFIKDQKSFISETLNQSLPDSLATTGLKQWAPDFGAQPSRNSNAAARFALRNGIPSKFRRSSGKEEESAENDEPEDAELEDDIEQPTTEKEKSVKQDP</sequence>
<dbReference type="EMBL" id="JAGTJS010000006">
    <property type="protein sequence ID" value="KAH7266320.1"/>
    <property type="molecule type" value="Genomic_DNA"/>
</dbReference>
<accession>A0A9P9HZ96</accession>
<dbReference type="Proteomes" id="UP000736672">
    <property type="component" value="Unassembled WGS sequence"/>
</dbReference>
<feature type="compositionally biased region" description="Basic and acidic residues" evidence="1">
    <location>
        <begin position="242"/>
        <end position="253"/>
    </location>
</feature>
<organism evidence="2 3">
    <name type="scientific">Fusarium solani</name>
    <name type="common">Filamentous fungus</name>
    <dbReference type="NCBI Taxonomy" id="169388"/>
    <lineage>
        <taxon>Eukaryota</taxon>
        <taxon>Fungi</taxon>
        <taxon>Dikarya</taxon>
        <taxon>Ascomycota</taxon>
        <taxon>Pezizomycotina</taxon>
        <taxon>Sordariomycetes</taxon>
        <taxon>Hypocreomycetidae</taxon>
        <taxon>Hypocreales</taxon>
        <taxon>Nectriaceae</taxon>
        <taxon>Fusarium</taxon>
        <taxon>Fusarium solani species complex</taxon>
    </lineage>
</organism>
<reference evidence="2" key="1">
    <citation type="journal article" date="2021" name="Nat. Commun.">
        <title>Genetic determinants of endophytism in the Arabidopsis root mycobiome.</title>
        <authorList>
            <person name="Mesny F."/>
            <person name="Miyauchi S."/>
            <person name="Thiergart T."/>
            <person name="Pickel B."/>
            <person name="Atanasova L."/>
            <person name="Karlsson M."/>
            <person name="Huettel B."/>
            <person name="Barry K.W."/>
            <person name="Haridas S."/>
            <person name="Chen C."/>
            <person name="Bauer D."/>
            <person name="Andreopoulos W."/>
            <person name="Pangilinan J."/>
            <person name="LaButti K."/>
            <person name="Riley R."/>
            <person name="Lipzen A."/>
            <person name="Clum A."/>
            <person name="Drula E."/>
            <person name="Henrissat B."/>
            <person name="Kohler A."/>
            <person name="Grigoriev I.V."/>
            <person name="Martin F.M."/>
            <person name="Hacquard S."/>
        </authorList>
    </citation>
    <scope>NUCLEOTIDE SEQUENCE</scope>
    <source>
        <strain evidence="2">FSSC 5 MPI-SDFR-AT-0091</strain>
    </source>
</reference>
<name>A0A9P9HZ96_FUSSL</name>
<evidence type="ECO:0000313" key="2">
    <source>
        <dbReference type="EMBL" id="KAH7266320.1"/>
    </source>
</evidence>
<dbReference type="AlphaFoldDB" id="A0A9P9HZ96"/>
<keyword evidence="3" id="KW-1185">Reference proteome</keyword>
<gene>
    <name evidence="2" type="ORF">B0J15DRAFT_244470</name>
</gene>
<evidence type="ECO:0000256" key="1">
    <source>
        <dbReference type="SAM" id="MobiDB-lite"/>
    </source>
</evidence>
<protein>
    <submittedName>
        <fullName evidence="2">Uncharacterized protein</fullName>
    </submittedName>
</protein>
<feature type="compositionally biased region" description="Acidic residues" evidence="1">
    <location>
        <begin position="222"/>
        <end position="239"/>
    </location>
</feature>
<feature type="region of interest" description="Disordered" evidence="1">
    <location>
        <begin position="187"/>
        <end position="253"/>
    </location>
</feature>
<proteinExistence type="predicted"/>
<evidence type="ECO:0000313" key="3">
    <source>
        <dbReference type="Proteomes" id="UP000736672"/>
    </source>
</evidence>
<comment type="caution">
    <text evidence="2">The sequence shown here is derived from an EMBL/GenBank/DDBJ whole genome shotgun (WGS) entry which is preliminary data.</text>
</comment>
<dbReference type="OrthoDB" id="5367448at2759"/>